<dbReference type="PANTHER" id="PTHR45339">
    <property type="entry name" value="HYBRID SIGNAL TRANSDUCTION HISTIDINE KINASE J"/>
    <property type="match status" value="1"/>
</dbReference>
<dbReference type="Proteomes" id="UP000266385">
    <property type="component" value="Unassembled WGS sequence"/>
</dbReference>
<dbReference type="EC" id="2.7.13.3" evidence="2"/>
<dbReference type="PRINTS" id="PR00344">
    <property type="entry name" value="BCTRLSENSOR"/>
</dbReference>
<dbReference type="Pfam" id="PF00512">
    <property type="entry name" value="HisKA"/>
    <property type="match status" value="1"/>
</dbReference>
<dbReference type="EMBL" id="QWFX01000014">
    <property type="protein sequence ID" value="RIJ27137.1"/>
    <property type="molecule type" value="Genomic_DNA"/>
</dbReference>
<dbReference type="SUPFAM" id="SSF55874">
    <property type="entry name" value="ATPase domain of HSP90 chaperone/DNA topoisomerase II/histidine kinase"/>
    <property type="match status" value="1"/>
</dbReference>
<gene>
    <name evidence="15" type="ORF">D1223_15010</name>
</gene>
<evidence type="ECO:0000313" key="15">
    <source>
        <dbReference type="EMBL" id="RIJ27137.1"/>
    </source>
</evidence>
<keyword evidence="3 11" id="KW-0597">Phosphoprotein</keyword>
<protein>
    <recommendedName>
        <fullName evidence="10">Sensory/regulatory protein RpfC</fullName>
        <ecNumber evidence="2">2.7.13.3</ecNumber>
    </recommendedName>
</protein>
<dbReference type="Gene3D" id="1.10.287.130">
    <property type="match status" value="1"/>
</dbReference>
<evidence type="ECO:0000256" key="9">
    <source>
        <dbReference type="ARBA" id="ARBA00064003"/>
    </source>
</evidence>
<evidence type="ECO:0000256" key="3">
    <source>
        <dbReference type="ARBA" id="ARBA00022553"/>
    </source>
</evidence>
<dbReference type="CDD" id="cd00082">
    <property type="entry name" value="HisKA"/>
    <property type="match status" value="1"/>
</dbReference>
<dbReference type="Gene3D" id="3.40.50.2300">
    <property type="match status" value="1"/>
</dbReference>
<proteinExistence type="predicted"/>
<dbReference type="NCBIfam" id="TIGR00229">
    <property type="entry name" value="sensory_box"/>
    <property type="match status" value="1"/>
</dbReference>
<dbReference type="InterPro" id="IPR035965">
    <property type="entry name" value="PAS-like_dom_sf"/>
</dbReference>
<evidence type="ECO:0000313" key="16">
    <source>
        <dbReference type="Proteomes" id="UP000266385"/>
    </source>
</evidence>
<dbReference type="FunFam" id="1.10.287.130:FF:000002">
    <property type="entry name" value="Two-component osmosensing histidine kinase"/>
    <property type="match status" value="1"/>
</dbReference>
<dbReference type="Pfam" id="PF13426">
    <property type="entry name" value="PAS_9"/>
    <property type="match status" value="1"/>
</dbReference>
<dbReference type="InterPro" id="IPR001789">
    <property type="entry name" value="Sig_transdc_resp-reg_receiver"/>
</dbReference>
<keyword evidence="8" id="KW-0902">Two-component regulatory system</keyword>
<dbReference type="FunFam" id="3.30.565.10:FF:000010">
    <property type="entry name" value="Sensor histidine kinase RcsC"/>
    <property type="match status" value="1"/>
</dbReference>
<dbReference type="InterPro" id="IPR003661">
    <property type="entry name" value="HisK_dim/P_dom"/>
</dbReference>
<dbReference type="CDD" id="cd16922">
    <property type="entry name" value="HATPase_EvgS-ArcB-TorS-like"/>
    <property type="match status" value="1"/>
</dbReference>
<evidence type="ECO:0000256" key="7">
    <source>
        <dbReference type="ARBA" id="ARBA00022840"/>
    </source>
</evidence>
<dbReference type="InterPro" id="IPR003594">
    <property type="entry name" value="HATPase_dom"/>
</dbReference>
<dbReference type="SUPFAM" id="SSF52172">
    <property type="entry name" value="CheY-like"/>
    <property type="match status" value="1"/>
</dbReference>
<comment type="catalytic activity">
    <reaction evidence="1">
        <text>ATP + protein L-histidine = ADP + protein N-phospho-L-histidine.</text>
        <dbReference type="EC" id="2.7.13.3"/>
    </reaction>
</comment>
<dbReference type="InterPro" id="IPR005467">
    <property type="entry name" value="His_kinase_dom"/>
</dbReference>
<dbReference type="InterPro" id="IPR036890">
    <property type="entry name" value="HATPase_C_sf"/>
</dbReference>
<dbReference type="OrthoDB" id="9774458at2"/>
<feature type="domain" description="Histidine kinase" evidence="12">
    <location>
        <begin position="270"/>
        <end position="491"/>
    </location>
</feature>
<keyword evidence="16" id="KW-1185">Reference proteome</keyword>
<dbReference type="PROSITE" id="PS50112">
    <property type="entry name" value="PAS"/>
    <property type="match status" value="1"/>
</dbReference>
<reference evidence="15 16" key="1">
    <citation type="submission" date="2018-08" db="EMBL/GenBank/DDBJ databases">
        <title>Henriciella mobilis sp. nov., isolated from seawater.</title>
        <authorList>
            <person name="Cheng H."/>
            <person name="Wu Y.-H."/>
            <person name="Xu X.-W."/>
            <person name="Guo L.-L."/>
        </authorList>
    </citation>
    <scope>NUCLEOTIDE SEQUENCE [LARGE SCALE GENOMIC DNA]</scope>
    <source>
        <strain evidence="15 16">JN25</strain>
    </source>
</reference>
<dbReference type="GO" id="GO:0000155">
    <property type="term" value="F:phosphorelay sensor kinase activity"/>
    <property type="evidence" value="ECO:0007669"/>
    <property type="project" value="InterPro"/>
</dbReference>
<keyword evidence="7" id="KW-0067">ATP-binding</keyword>
<dbReference type="Pfam" id="PF02518">
    <property type="entry name" value="HATPase_c"/>
    <property type="match status" value="1"/>
</dbReference>
<evidence type="ECO:0000256" key="4">
    <source>
        <dbReference type="ARBA" id="ARBA00022679"/>
    </source>
</evidence>
<evidence type="ECO:0000256" key="10">
    <source>
        <dbReference type="ARBA" id="ARBA00068150"/>
    </source>
</evidence>
<keyword evidence="4" id="KW-0808">Transferase</keyword>
<feature type="modified residue" description="4-aspartylphosphate" evidence="11">
    <location>
        <position position="568"/>
    </location>
</feature>
<feature type="domain" description="Response regulatory" evidence="13">
    <location>
        <begin position="519"/>
        <end position="636"/>
    </location>
</feature>
<sequence>MDASTFDLLPIIVCEVAPVRDEAGEIIDFEWTGANSLMQKSILPEGGSVLGMRIFEFDPAYRDSEMVRNVRKVLNTGETVAFTTSQGRAVKMLSKVMRTVVIPNGDSVICCSHEVTDLARERDEAISQAELLKLACDTATHCIAIANGDGTLIYVNDAMLTLSGYEAGDLIGQSAAILMEEDAFKELVTRFTGPGTGYSNKTDAKLKTKSGELIRISVAMNAARLPGEDTTVFITHIEDVRETRRKAHELREALHRAEQATRMKSEFLANMSHEIRTPLNGVLGMAQALAHEDLTASQTEQVSIILDSGRALMVLLNDILDLSKIEAGKLEISPVESDIRHKLSSLFKLHMSIAEEKGIDLRLHVDPNVPSRLAFDPVRVRQCIGNLVSNAIKFTEEGEVMIVVTCSPAESGKATVTVHVTDTGCGIAENKIEHIFASFSQEDGSTTRRFGGTGLGLAITRQLAQMMGGDVTAVSEPGRGSIFTLTFSADVADSASTPAENNTVQLASHRPRSGLGGCRVLVVDDNHINLRVARSFLNSYDLKITEASNGAEALEHLNDGAFDIVLMDVHMPGLDGIEALKRLRMSANPNRFVPVIALTADSMEGDRERYLNMGFDGYVSKPIDERGLISAMGQVLSLGKPAELHSVAV</sequence>
<evidence type="ECO:0000259" key="13">
    <source>
        <dbReference type="PROSITE" id="PS50110"/>
    </source>
</evidence>
<dbReference type="CDD" id="cd00130">
    <property type="entry name" value="PAS"/>
    <property type="match status" value="1"/>
</dbReference>
<evidence type="ECO:0000259" key="12">
    <source>
        <dbReference type="PROSITE" id="PS50109"/>
    </source>
</evidence>
<dbReference type="InterPro" id="IPR011006">
    <property type="entry name" value="CheY-like_superfamily"/>
</dbReference>
<dbReference type="SMART" id="SM00091">
    <property type="entry name" value="PAS"/>
    <property type="match status" value="1"/>
</dbReference>
<dbReference type="SMART" id="SM00387">
    <property type="entry name" value="HATPase_c"/>
    <property type="match status" value="1"/>
</dbReference>
<dbReference type="SUPFAM" id="SSF55785">
    <property type="entry name" value="PYP-like sensor domain (PAS domain)"/>
    <property type="match status" value="1"/>
</dbReference>
<evidence type="ECO:0000256" key="2">
    <source>
        <dbReference type="ARBA" id="ARBA00012438"/>
    </source>
</evidence>
<dbReference type="InterPro" id="IPR036097">
    <property type="entry name" value="HisK_dim/P_sf"/>
</dbReference>
<evidence type="ECO:0000259" key="14">
    <source>
        <dbReference type="PROSITE" id="PS50112"/>
    </source>
</evidence>
<dbReference type="PROSITE" id="PS50109">
    <property type="entry name" value="HIS_KIN"/>
    <property type="match status" value="1"/>
</dbReference>
<dbReference type="GO" id="GO:0005524">
    <property type="term" value="F:ATP binding"/>
    <property type="evidence" value="ECO:0007669"/>
    <property type="project" value="UniProtKB-KW"/>
</dbReference>
<comment type="caution">
    <text evidence="15">The sequence shown here is derived from an EMBL/GenBank/DDBJ whole genome shotgun (WGS) entry which is preliminary data.</text>
</comment>
<dbReference type="RefSeq" id="WP_119377251.1">
    <property type="nucleotide sequence ID" value="NZ_QWFX01000014.1"/>
</dbReference>
<dbReference type="InterPro" id="IPR000014">
    <property type="entry name" value="PAS"/>
</dbReference>
<dbReference type="Gene3D" id="3.30.565.10">
    <property type="entry name" value="Histidine kinase-like ATPase, C-terminal domain"/>
    <property type="match status" value="1"/>
</dbReference>
<evidence type="ECO:0000256" key="1">
    <source>
        <dbReference type="ARBA" id="ARBA00000085"/>
    </source>
</evidence>
<feature type="domain" description="PAS" evidence="14">
    <location>
        <begin position="128"/>
        <end position="182"/>
    </location>
</feature>
<keyword evidence="6" id="KW-0418">Kinase</keyword>
<evidence type="ECO:0000256" key="11">
    <source>
        <dbReference type="PROSITE-ProRule" id="PRU00169"/>
    </source>
</evidence>
<keyword evidence="5" id="KW-0547">Nucleotide-binding</keyword>
<dbReference type="Gene3D" id="3.30.450.20">
    <property type="entry name" value="PAS domain"/>
    <property type="match status" value="1"/>
</dbReference>
<dbReference type="AlphaFoldDB" id="A0A399RAZ2"/>
<dbReference type="InterPro" id="IPR004358">
    <property type="entry name" value="Sig_transdc_His_kin-like_C"/>
</dbReference>
<dbReference type="PANTHER" id="PTHR45339:SF1">
    <property type="entry name" value="HYBRID SIGNAL TRANSDUCTION HISTIDINE KINASE J"/>
    <property type="match status" value="1"/>
</dbReference>
<comment type="subunit">
    <text evidence="9">At low DSF concentrations, interacts with RpfF.</text>
</comment>
<organism evidence="15 16">
    <name type="scientific">Henriciella mobilis</name>
    <dbReference type="NCBI Taxonomy" id="2305467"/>
    <lineage>
        <taxon>Bacteria</taxon>
        <taxon>Pseudomonadati</taxon>
        <taxon>Pseudomonadota</taxon>
        <taxon>Alphaproteobacteria</taxon>
        <taxon>Hyphomonadales</taxon>
        <taxon>Hyphomonadaceae</taxon>
        <taxon>Henriciella</taxon>
    </lineage>
</organism>
<dbReference type="SUPFAM" id="SSF47384">
    <property type="entry name" value="Homodimeric domain of signal transducing histidine kinase"/>
    <property type="match status" value="1"/>
</dbReference>
<dbReference type="SMART" id="SM00448">
    <property type="entry name" value="REC"/>
    <property type="match status" value="1"/>
</dbReference>
<dbReference type="CDD" id="cd17546">
    <property type="entry name" value="REC_hyHK_CKI1_RcsC-like"/>
    <property type="match status" value="1"/>
</dbReference>
<evidence type="ECO:0000256" key="6">
    <source>
        <dbReference type="ARBA" id="ARBA00022777"/>
    </source>
</evidence>
<evidence type="ECO:0000256" key="8">
    <source>
        <dbReference type="ARBA" id="ARBA00023012"/>
    </source>
</evidence>
<dbReference type="SMART" id="SM00388">
    <property type="entry name" value="HisKA"/>
    <property type="match status" value="1"/>
</dbReference>
<name>A0A399RAZ2_9PROT</name>
<accession>A0A399RAZ2</accession>
<dbReference type="Pfam" id="PF00072">
    <property type="entry name" value="Response_reg"/>
    <property type="match status" value="1"/>
</dbReference>
<evidence type="ECO:0000256" key="5">
    <source>
        <dbReference type="ARBA" id="ARBA00022741"/>
    </source>
</evidence>
<dbReference type="PROSITE" id="PS50110">
    <property type="entry name" value="RESPONSE_REGULATORY"/>
    <property type="match status" value="1"/>
</dbReference>